<sequence length="271" mass="29412">MPMEWPPAVSQMDNPPADEFSDELDISAEEIDAQYLRAVEAMDDADWGIEVPKAVAEATVEREGESDTSLGEEAIAAGASEAESSSAEEEDEQASQPPRFTPPQILEAALFVGGKPLSSKKLAGLLGDSFDSSAVQSLADEINQTYAAENRPYEIRLGEGGYSLALRESFARVRNRVFGIGPREVKLSQDALGILALVAYQQPITREDAEATGRNNAGSLLSQLVRRQLIAIHRDEENPKVVTYQTTPRFLSVFGIGSLDELPMADVLDKK</sequence>
<evidence type="ECO:0008006" key="8">
    <source>
        <dbReference type="Google" id="ProtNLM"/>
    </source>
</evidence>
<dbReference type="GO" id="GO:0051304">
    <property type="term" value="P:chromosome separation"/>
    <property type="evidence" value="ECO:0007669"/>
    <property type="project" value="InterPro"/>
</dbReference>
<dbReference type="InterPro" id="IPR036388">
    <property type="entry name" value="WH-like_DNA-bd_sf"/>
</dbReference>
<name>A0A5C6B4D0_9PLAN</name>
<keyword evidence="7" id="KW-1185">Reference proteome</keyword>
<proteinExistence type="predicted"/>
<keyword evidence="4" id="KW-0131">Cell cycle</keyword>
<evidence type="ECO:0000256" key="3">
    <source>
        <dbReference type="ARBA" id="ARBA00022829"/>
    </source>
</evidence>
<evidence type="ECO:0000256" key="4">
    <source>
        <dbReference type="ARBA" id="ARBA00023306"/>
    </source>
</evidence>
<dbReference type="InterPro" id="IPR005234">
    <property type="entry name" value="ScpB_csome_segregation"/>
</dbReference>
<evidence type="ECO:0000313" key="6">
    <source>
        <dbReference type="EMBL" id="TWU06597.1"/>
    </source>
</evidence>
<dbReference type="SUPFAM" id="SSF46785">
    <property type="entry name" value="Winged helix' DNA-binding domain"/>
    <property type="match status" value="2"/>
</dbReference>
<evidence type="ECO:0000256" key="1">
    <source>
        <dbReference type="ARBA" id="ARBA00022490"/>
    </source>
</evidence>
<comment type="caution">
    <text evidence="6">The sequence shown here is derived from an EMBL/GenBank/DDBJ whole genome shotgun (WGS) entry which is preliminary data.</text>
</comment>
<feature type="region of interest" description="Disordered" evidence="5">
    <location>
        <begin position="1"/>
        <end position="20"/>
    </location>
</feature>
<reference evidence="6 7" key="1">
    <citation type="submission" date="2019-02" db="EMBL/GenBank/DDBJ databases">
        <title>Deep-cultivation of Planctomycetes and their phenomic and genomic characterization uncovers novel biology.</title>
        <authorList>
            <person name="Wiegand S."/>
            <person name="Jogler M."/>
            <person name="Boedeker C."/>
            <person name="Pinto D."/>
            <person name="Vollmers J."/>
            <person name="Rivas-Marin E."/>
            <person name="Kohn T."/>
            <person name="Peeters S.H."/>
            <person name="Heuer A."/>
            <person name="Rast P."/>
            <person name="Oberbeckmann S."/>
            <person name="Bunk B."/>
            <person name="Jeske O."/>
            <person name="Meyerdierks A."/>
            <person name="Storesund J.E."/>
            <person name="Kallscheuer N."/>
            <person name="Luecker S."/>
            <person name="Lage O.M."/>
            <person name="Pohl T."/>
            <person name="Merkel B.J."/>
            <person name="Hornburger P."/>
            <person name="Mueller R.-W."/>
            <person name="Bruemmer F."/>
            <person name="Labrenz M."/>
            <person name="Spormann A.M."/>
            <person name="Op Den Camp H."/>
            <person name="Overmann J."/>
            <person name="Amann R."/>
            <person name="Jetten M.S.M."/>
            <person name="Mascher T."/>
            <person name="Medema M.H."/>
            <person name="Devos D.P."/>
            <person name="Kaster A.-K."/>
            <person name="Ovreas L."/>
            <person name="Rohde M."/>
            <person name="Galperin M.Y."/>
            <person name="Jogler C."/>
        </authorList>
    </citation>
    <scope>NUCLEOTIDE SEQUENCE [LARGE SCALE GENOMIC DNA]</scope>
    <source>
        <strain evidence="6 7">CA54</strain>
    </source>
</reference>
<dbReference type="InterPro" id="IPR036390">
    <property type="entry name" value="WH_DNA-bd_sf"/>
</dbReference>
<dbReference type="AlphaFoldDB" id="A0A5C6B4D0"/>
<dbReference type="GO" id="GO:0051301">
    <property type="term" value="P:cell division"/>
    <property type="evidence" value="ECO:0007669"/>
    <property type="project" value="UniProtKB-KW"/>
</dbReference>
<feature type="compositionally biased region" description="Low complexity" evidence="5">
    <location>
        <begin position="76"/>
        <end position="85"/>
    </location>
</feature>
<evidence type="ECO:0000313" key="7">
    <source>
        <dbReference type="Proteomes" id="UP000320735"/>
    </source>
</evidence>
<keyword evidence="3" id="KW-0159">Chromosome partition</keyword>
<organism evidence="6 7">
    <name type="scientific">Symmachiella macrocystis</name>
    <dbReference type="NCBI Taxonomy" id="2527985"/>
    <lineage>
        <taxon>Bacteria</taxon>
        <taxon>Pseudomonadati</taxon>
        <taxon>Planctomycetota</taxon>
        <taxon>Planctomycetia</taxon>
        <taxon>Planctomycetales</taxon>
        <taxon>Planctomycetaceae</taxon>
        <taxon>Symmachiella</taxon>
    </lineage>
</organism>
<protein>
    <recommendedName>
        <fullName evidence="8">Segregation and condensation protein B</fullName>
    </recommendedName>
</protein>
<gene>
    <name evidence="6" type="ORF">CA54_49940</name>
</gene>
<evidence type="ECO:0000256" key="5">
    <source>
        <dbReference type="SAM" id="MobiDB-lite"/>
    </source>
</evidence>
<dbReference type="PANTHER" id="PTHR34298:SF2">
    <property type="entry name" value="SEGREGATION AND CONDENSATION PROTEIN B"/>
    <property type="match status" value="1"/>
</dbReference>
<dbReference type="EMBL" id="SJPP01000003">
    <property type="protein sequence ID" value="TWU06597.1"/>
    <property type="molecule type" value="Genomic_DNA"/>
</dbReference>
<dbReference type="Pfam" id="PF04079">
    <property type="entry name" value="SMC_ScpB"/>
    <property type="match status" value="1"/>
</dbReference>
<evidence type="ECO:0000256" key="2">
    <source>
        <dbReference type="ARBA" id="ARBA00022618"/>
    </source>
</evidence>
<keyword evidence="2" id="KW-0132">Cell division</keyword>
<dbReference type="Gene3D" id="1.10.10.10">
    <property type="entry name" value="Winged helix-like DNA-binding domain superfamily/Winged helix DNA-binding domain"/>
    <property type="match status" value="2"/>
</dbReference>
<dbReference type="Proteomes" id="UP000320735">
    <property type="component" value="Unassembled WGS sequence"/>
</dbReference>
<keyword evidence="1" id="KW-0963">Cytoplasm</keyword>
<feature type="region of interest" description="Disordered" evidence="5">
    <location>
        <begin position="76"/>
        <end position="100"/>
    </location>
</feature>
<accession>A0A5C6B4D0</accession>
<dbReference type="PANTHER" id="PTHR34298">
    <property type="entry name" value="SEGREGATION AND CONDENSATION PROTEIN B"/>
    <property type="match status" value="1"/>
</dbReference>